<keyword evidence="2" id="KW-1185">Reference proteome</keyword>
<evidence type="ECO:0000313" key="2">
    <source>
        <dbReference type="Proteomes" id="UP000006038"/>
    </source>
</evidence>
<proteinExistence type="predicted"/>
<evidence type="ECO:0000313" key="1">
    <source>
        <dbReference type="EnsemblPlants" id="OB04G13010.1"/>
    </source>
</evidence>
<organism evidence="1">
    <name type="scientific">Oryza brachyantha</name>
    <name type="common">malo sina</name>
    <dbReference type="NCBI Taxonomy" id="4533"/>
    <lineage>
        <taxon>Eukaryota</taxon>
        <taxon>Viridiplantae</taxon>
        <taxon>Streptophyta</taxon>
        <taxon>Embryophyta</taxon>
        <taxon>Tracheophyta</taxon>
        <taxon>Spermatophyta</taxon>
        <taxon>Magnoliopsida</taxon>
        <taxon>Liliopsida</taxon>
        <taxon>Poales</taxon>
        <taxon>Poaceae</taxon>
        <taxon>BOP clade</taxon>
        <taxon>Oryzoideae</taxon>
        <taxon>Oryzeae</taxon>
        <taxon>Oryzinae</taxon>
        <taxon>Oryza</taxon>
    </lineage>
</organism>
<dbReference type="Gramene" id="OB04G13010.1">
    <property type="protein sequence ID" value="OB04G13010.1"/>
    <property type="gene ID" value="OB04G13010"/>
</dbReference>
<reference evidence="1" key="2">
    <citation type="submission" date="2013-04" db="UniProtKB">
        <authorList>
            <consortium name="EnsemblPlants"/>
        </authorList>
    </citation>
    <scope>IDENTIFICATION</scope>
</reference>
<name>J3LVX6_ORYBR</name>
<dbReference type="AlphaFoldDB" id="J3LVX6"/>
<dbReference type="Proteomes" id="UP000006038">
    <property type="component" value="Chromosome 4"/>
</dbReference>
<dbReference type="EnsemblPlants" id="OB04G13010.1">
    <property type="protein sequence ID" value="OB04G13010.1"/>
    <property type="gene ID" value="OB04G13010"/>
</dbReference>
<dbReference type="HOGENOM" id="CLU_3109626_0_0_1"/>
<protein>
    <submittedName>
        <fullName evidence="1">Uncharacterized protein</fullName>
    </submittedName>
</protein>
<accession>J3LVX6</accession>
<sequence length="61" mass="6642">MATPPPSIASLSLVPAFTVRRHRRSTAGFDSVEAPVFLEVIAEVLRGSEEGKWHPSLIILT</sequence>
<reference evidence="1" key="1">
    <citation type="journal article" date="2013" name="Nat. Commun.">
        <title>Whole-genome sequencing of Oryza brachyantha reveals mechanisms underlying Oryza genome evolution.</title>
        <authorList>
            <person name="Chen J."/>
            <person name="Huang Q."/>
            <person name="Gao D."/>
            <person name="Wang J."/>
            <person name="Lang Y."/>
            <person name="Liu T."/>
            <person name="Li B."/>
            <person name="Bai Z."/>
            <person name="Luis Goicoechea J."/>
            <person name="Liang C."/>
            <person name="Chen C."/>
            <person name="Zhang W."/>
            <person name="Sun S."/>
            <person name="Liao Y."/>
            <person name="Zhang X."/>
            <person name="Yang L."/>
            <person name="Song C."/>
            <person name="Wang M."/>
            <person name="Shi J."/>
            <person name="Liu G."/>
            <person name="Liu J."/>
            <person name="Zhou H."/>
            <person name="Zhou W."/>
            <person name="Yu Q."/>
            <person name="An N."/>
            <person name="Chen Y."/>
            <person name="Cai Q."/>
            <person name="Wang B."/>
            <person name="Liu B."/>
            <person name="Min J."/>
            <person name="Huang Y."/>
            <person name="Wu H."/>
            <person name="Li Z."/>
            <person name="Zhang Y."/>
            <person name="Yin Y."/>
            <person name="Song W."/>
            <person name="Jiang J."/>
            <person name="Jackson S.A."/>
            <person name="Wing R.A."/>
            <person name="Wang J."/>
            <person name="Chen M."/>
        </authorList>
    </citation>
    <scope>NUCLEOTIDE SEQUENCE [LARGE SCALE GENOMIC DNA]</scope>
    <source>
        <strain evidence="1">cv. IRGC 101232</strain>
    </source>
</reference>